<dbReference type="Pfam" id="PF01637">
    <property type="entry name" value="ATPase_2"/>
    <property type="match status" value="1"/>
</dbReference>
<evidence type="ECO:0000313" key="3">
    <source>
        <dbReference type="EMBL" id="CAB4989695.1"/>
    </source>
</evidence>
<protein>
    <submittedName>
        <fullName evidence="3">Unannotated protein</fullName>
    </submittedName>
</protein>
<dbReference type="SUPFAM" id="SSF52540">
    <property type="entry name" value="P-loop containing nucleoside triphosphate hydrolases"/>
    <property type="match status" value="1"/>
</dbReference>
<dbReference type="EMBL" id="CAFBOM010000148">
    <property type="protein sequence ID" value="CAB4989695.1"/>
    <property type="molecule type" value="Genomic_DNA"/>
</dbReference>
<gene>
    <name evidence="3" type="ORF">UFOPK3957_00942</name>
</gene>
<dbReference type="PANTHER" id="PTHR34704:SF1">
    <property type="entry name" value="ATPASE"/>
    <property type="match status" value="1"/>
</dbReference>
<feature type="domain" description="ATPase" evidence="1">
    <location>
        <begin position="14"/>
        <end position="213"/>
    </location>
</feature>
<sequence length="484" mass="54459">MTAPVYSWPSAKEFVDRTSELAALEKWWESSDRTPVSLYGRRRCGKSWLFRRFAHGKPAVVLVARQTAPGAQLDDFAERLEPLLGVRPVLRDLADLFRVLYRAAAREKLIVVIDEFPYLLPGTEAEVRRELSAIAAVMEEERDDSLIKLLICGSLVSQMESLLAERSPLHGRLLPLQLQPVAFAEARLFMPGHDAQRQFERFAIAGGMPRYLTALSGEDALADVICDRILDRNAGLWDEGRRVLEQELREPKVYFAVLQCLASGDKESGEIASALRSDAQRISKYLNVLTDMRLIERRQPIESVATGRSGHWHLRDAFTRFWFRFVFPFQDDLEAGLSSRDLYNAEVAPVLSDHIAPEFEEFCRRWTRANSAVTRVGAWWGPSLNALRRSGTRSSEEIDIVGVARGRVAVVGEARWRNTKMDVDYLADIEQFKLPALRQSGLAVAKSPSIMLFSKAGYTARLAATAAKRDDIVLVDVGRALLQS</sequence>
<dbReference type="InterPro" id="IPR011579">
    <property type="entry name" value="ATPase_dom"/>
</dbReference>
<feature type="domain" description="DUF234" evidence="2">
    <location>
        <begin position="322"/>
        <end position="420"/>
    </location>
</feature>
<dbReference type="PANTHER" id="PTHR34704">
    <property type="entry name" value="ATPASE"/>
    <property type="match status" value="1"/>
</dbReference>
<dbReference type="InterPro" id="IPR036390">
    <property type="entry name" value="WH_DNA-bd_sf"/>
</dbReference>
<dbReference type="Pfam" id="PF03008">
    <property type="entry name" value="DUF234"/>
    <property type="match status" value="1"/>
</dbReference>
<proteinExistence type="predicted"/>
<evidence type="ECO:0000259" key="2">
    <source>
        <dbReference type="Pfam" id="PF03008"/>
    </source>
</evidence>
<accession>A0A6J7NBR4</accession>
<dbReference type="Gene3D" id="3.40.50.300">
    <property type="entry name" value="P-loop containing nucleotide triphosphate hydrolases"/>
    <property type="match status" value="1"/>
</dbReference>
<organism evidence="3">
    <name type="scientific">freshwater metagenome</name>
    <dbReference type="NCBI Taxonomy" id="449393"/>
    <lineage>
        <taxon>unclassified sequences</taxon>
        <taxon>metagenomes</taxon>
        <taxon>ecological metagenomes</taxon>
    </lineage>
</organism>
<dbReference type="SUPFAM" id="SSF46785">
    <property type="entry name" value="Winged helix' DNA-binding domain"/>
    <property type="match status" value="1"/>
</dbReference>
<name>A0A6J7NBR4_9ZZZZ</name>
<dbReference type="InterPro" id="IPR004256">
    <property type="entry name" value="DUF234"/>
</dbReference>
<dbReference type="AlphaFoldDB" id="A0A6J7NBR4"/>
<evidence type="ECO:0000259" key="1">
    <source>
        <dbReference type="Pfam" id="PF01637"/>
    </source>
</evidence>
<dbReference type="GO" id="GO:0005524">
    <property type="term" value="F:ATP binding"/>
    <property type="evidence" value="ECO:0007669"/>
    <property type="project" value="InterPro"/>
</dbReference>
<dbReference type="InterPro" id="IPR027417">
    <property type="entry name" value="P-loop_NTPase"/>
</dbReference>
<reference evidence="3" key="1">
    <citation type="submission" date="2020-05" db="EMBL/GenBank/DDBJ databases">
        <authorList>
            <person name="Chiriac C."/>
            <person name="Salcher M."/>
            <person name="Ghai R."/>
            <person name="Kavagutti S V."/>
        </authorList>
    </citation>
    <scope>NUCLEOTIDE SEQUENCE</scope>
</reference>